<keyword evidence="2" id="KW-0238">DNA-binding</keyword>
<evidence type="ECO:0000256" key="3">
    <source>
        <dbReference type="ARBA" id="ARBA00023163"/>
    </source>
</evidence>
<reference evidence="5 6" key="1">
    <citation type="submission" date="2018-10" db="EMBL/GenBank/DDBJ databases">
        <title>Histidinibacterium lentulum gen. nov., sp. nov., a marine bacterium from the culture broth of Picochlorum sp. 122.</title>
        <authorList>
            <person name="Wang G."/>
        </authorList>
    </citation>
    <scope>NUCLEOTIDE SEQUENCE [LARGE SCALE GENOMIC DNA]</scope>
    <source>
        <strain evidence="5 6">B17</strain>
    </source>
</reference>
<gene>
    <name evidence="5" type="ORF">EAT49_08460</name>
</gene>
<evidence type="ECO:0000313" key="5">
    <source>
        <dbReference type="EMBL" id="ROU02367.1"/>
    </source>
</evidence>
<comment type="caution">
    <text evidence="5">The sequence shown here is derived from an EMBL/GenBank/DDBJ whole genome shotgun (WGS) entry which is preliminary data.</text>
</comment>
<name>A0A3N2R4N3_9RHOB</name>
<dbReference type="InterPro" id="IPR036693">
    <property type="entry name" value="TF_LuxR_autoind-bd_dom_sf"/>
</dbReference>
<dbReference type="GO" id="GO:0003677">
    <property type="term" value="F:DNA binding"/>
    <property type="evidence" value="ECO:0007669"/>
    <property type="project" value="UniProtKB-KW"/>
</dbReference>
<dbReference type="Pfam" id="PF03472">
    <property type="entry name" value="Autoind_bind"/>
    <property type="match status" value="1"/>
</dbReference>
<protein>
    <submittedName>
        <fullName evidence="5">Transcriptional regulator</fullName>
    </submittedName>
</protein>
<feature type="domain" description="Transcription factor LuxR-like autoinducer-binding" evidence="4">
    <location>
        <begin position="32"/>
        <end position="135"/>
    </location>
</feature>
<organism evidence="5 6">
    <name type="scientific">Histidinibacterium lentulum</name>
    <dbReference type="NCBI Taxonomy" id="2480588"/>
    <lineage>
        <taxon>Bacteria</taxon>
        <taxon>Pseudomonadati</taxon>
        <taxon>Pseudomonadota</taxon>
        <taxon>Alphaproteobacteria</taxon>
        <taxon>Rhodobacterales</taxon>
        <taxon>Paracoccaceae</taxon>
        <taxon>Histidinibacterium</taxon>
    </lineage>
</organism>
<keyword evidence="6" id="KW-1185">Reference proteome</keyword>
<accession>A0A3N2R4N3</accession>
<dbReference type="RefSeq" id="WP_123641886.1">
    <property type="nucleotide sequence ID" value="NZ_ML119084.1"/>
</dbReference>
<keyword evidence="3" id="KW-0804">Transcription</keyword>
<dbReference type="SUPFAM" id="SSF75516">
    <property type="entry name" value="Pheromone-binding domain of LuxR-like quorum-sensing transcription factors"/>
    <property type="match status" value="1"/>
</dbReference>
<dbReference type="InterPro" id="IPR005143">
    <property type="entry name" value="TF_LuxR_autoind-bd_dom"/>
</dbReference>
<evidence type="ECO:0000259" key="4">
    <source>
        <dbReference type="Pfam" id="PF03472"/>
    </source>
</evidence>
<dbReference type="Gene3D" id="3.30.450.80">
    <property type="entry name" value="Transcription factor LuxR-like, autoinducer-binding domain"/>
    <property type="match status" value="1"/>
</dbReference>
<evidence type="ECO:0000256" key="1">
    <source>
        <dbReference type="ARBA" id="ARBA00023015"/>
    </source>
</evidence>
<sequence>MSSRSEIDRYLTQLGALSPSGFAMAFHIRYTTPAFLFQTYDRRWLDLYSQKGLVMQDPIVSFGFTQTGWRRWSDLDDPAGVLAQSADFGLAYGLAVAIDEGGSRSVAGLARPDREFDDREIAELVRTVTDLHLITLQAGQLSAEAHDELKRMSVALTHPAARPT</sequence>
<keyword evidence="1" id="KW-0805">Transcription regulation</keyword>
<dbReference type="Proteomes" id="UP000268016">
    <property type="component" value="Unassembled WGS sequence"/>
</dbReference>
<evidence type="ECO:0000313" key="6">
    <source>
        <dbReference type="Proteomes" id="UP000268016"/>
    </source>
</evidence>
<dbReference type="AlphaFoldDB" id="A0A3N2R4N3"/>
<dbReference type="OrthoDB" id="7826109at2"/>
<evidence type="ECO:0000256" key="2">
    <source>
        <dbReference type="ARBA" id="ARBA00023125"/>
    </source>
</evidence>
<proteinExistence type="predicted"/>
<dbReference type="EMBL" id="RDRB01000004">
    <property type="protein sequence ID" value="ROU02367.1"/>
    <property type="molecule type" value="Genomic_DNA"/>
</dbReference>